<keyword evidence="1" id="KW-0521">NADP</keyword>
<gene>
    <name evidence="3" type="ORF">ACFQ07_28300</name>
</gene>
<evidence type="ECO:0000313" key="3">
    <source>
        <dbReference type="EMBL" id="MFD0856174.1"/>
    </source>
</evidence>
<sequence>MRIVVVGGTGVIGTKVVTRLGHAGYEVVAASPTTGVDTMTGEGLDATLAGASVVIDVSDSPATEESAVVDFFETSTRKLLDAEEAAGVGHHVALSMVGTDRLPERGYFRAKHIQEKLVETSTIPYSIVHATQFFELVRGIAEGSAMDGKIRVPPVLFQPVAGDDVARVVGEVAIRPPLNGRIEVAGPERFRMDKFFRRALPGWNDQREVLTDPHARYLGAELDEGTLLPDEGAHLGTVRYGAWP</sequence>
<dbReference type="EMBL" id="JBHTIR010003993">
    <property type="protein sequence ID" value="MFD0856174.1"/>
    <property type="molecule type" value="Genomic_DNA"/>
</dbReference>
<evidence type="ECO:0000259" key="2">
    <source>
        <dbReference type="Pfam" id="PF13460"/>
    </source>
</evidence>
<keyword evidence="4" id="KW-1185">Reference proteome</keyword>
<name>A0ABW3CRH5_9ACTN</name>
<dbReference type="Gene3D" id="3.40.50.720">
    <property type="entry name" value="NAD(P)-binding Rossmann-like Domain"/>
    <property type="match status" value="1"/>
</dbReference>
<accession>A0ABW3CRH5</accession>
<dbReference type="PANTHER" id="PTHR42748:SF3">
    <property type="entry name" value="BLL4366 PROTEIN"/>
    <property type="match status" value="1"/>
</dbReference>
<dbReference type="Pfam" id="PF13460">
    <property type="entry name" value="NAD_binding_10"/>
    <property type="match status" value="1"/>
</dbReference>
<dbReference type="InterPro" id="IPR051164">
    <property type="entry name" value="NmrA-like_oxidored"/>
</dbReference>
<dbReference type="SUPFAM" id="SSF51735">
    <property type="entry name" value="NAD(P)-binding Rossmann-fold domains"/>
    <property type="match status" value="1"/>
</dbReference>
<reference evidence="4" key="1">
    <citation type="journal article" date="2019" name="Int. J. Syst. Evol. Microbiol.">
        <title>The Global Catalogue of Microorganisms (GCM) 10K type strain sequencing project: providing services to taxonomists for standard genome sequencing and annotation.</title>
        <authorList>
            <consortium name="The Broad Institute Genomics Platform"/>
            <consortium name="The Broad Institute Genome Sequencing Center for Infectious Disease"/>
            <person name="Wu L."/>
            <person name="Ma J."/>
        </authorList>
    </citation>
    <scope>NUCLEOTIDE SEQUENCE [LARGE SCALE GENOMIC DNA]</scope>
    <source>
        <strain evidence="4">JCM 31696</strain>
    </source>
</reference>
<evidence type="ECO:0000256" key="1">
    <source>
        <dbReference type="ARBA" id="ARBA00022857"/>
    </source>
</evidence>
<comment type="caution">
    <text evidence="3">The sequence shown here is derived from an EMBL/GenBank/DDBJ whole genome shotgun (WGS) entry which is preliminary data.</text>
</comment>
<dbReference type="InterPro" id="IPR036291">
    <property type="entry name" value="NAD(P)-bd_dom_sf"/>
</dbReference>
<evidence type="ECO:0000313" key="4">
    <source>
        <dbReference type="Proteomes" id="UP001597083"/>
    </source>
</evidence>
<feature type="domain" description="NAD(P)-binding" evidence="2">
    <location>
        <begin position="7"/>
        <end position="133"/>
    </location>
</feature>
<feature type="non-terminal residue" evidence="3">
    <location>
        <position position="244"/>
    </location>
</feature>
<dbReference type="PANTHER" id="PTHR42748">
    <property type="entry name" value="NITROGEN METABOLITE REPRESSION PROTEIN NMRA FAMILY MEMBER"/>
    <property type="match status" value="1"/>
</dbReference>
<dbReference type="Proteomes" id="UP001597083">
    <property type="component" value="Unassembled WGS sequence"/>
</dbReference>
<protein>
    <submittedName>
        <fullName evidence="3">SDR family oxidoreductase</fullName>
    </submittedName>
</protein>
<dbReference type="InterPro" id="IPR016040">
    <property type="entry name" value="NAD(P)-bd_dom"/>
</dbReference>
<organism evidence="3 4">
    <name type="scientific">Actinomadura adrarensis</name>
    <dbReference type="NCBI Taxonomy" id="1819600"/>
    <lineage>
        <taxon>Bacteria</taxon>
        <taxon>Bacillati</taxon>
        <taxon>Actinomycetota</taxon>
        <taxon>Actinomycetes</taxon>
        <taxon>Streptosporangiales</taxon>
        <taxon>Thermomonosporaceae</taxon>
        <taxon>Actinomadura</taxon>
    </lineage>
</organism>
<proteinExistence type="predicted"/>